<feature type="binding site" evidence="2">
    <location>
        <position position="181"/>
    </location>
    <ligand>
        <name>substrate</name>
    </ligand>
</feature>
<dbReference type="Proteomes" id="UP000526083">
    <property type="component" value="Unassembled WGS sequence"/>
</dbReference>
<dbReference type="Gene3D" id="3.30.1360.120">
    <property type="entry name" value="Probable tRNA modification gtpase trme, domain 1"/>
    <property type="match status" value="1"/>
</dbReference>
<accession>A0A7W3JMK8</accession>
<comment type="caution">
    <text evidence="3">The sequence shown here is derived from an EMBL/GenBank/DDBJ whole genome shotgun (WGS) entry which is preliminary data.</text>
</comment>
<keyword evidence="1" id="KW-0809">Transit peptide</keyword>
<dbReference type="GO" id="GO:0016226">
    <property type="term" value="P:iron-sulfur cluster assembly"/>
    <property type="evidence" value="ECO:0007669"/>
    <property type="project" value="TreeGrafter"/>
</dbReference>
<evidence type="ECO:0000313" key="3">
    <source>
        <dbReference type="EMBL" id="MBA8815620.1"/>
    </source>
</evidence>
<organism evidence="3 4">
    <name type="scientific">Microbacterium halimionae</name>
    <dbReference type="NCBI Taxonomy" id="1526413"/>
    <lineage>
        <taxon>Bacteria</taxon>
        <taxon>Bacillati</taxon>
        <taxon>Actinomycetota</taxon>
        <taxon>Actinomycetes</taxon>
        <taxon>Micrococcales</taxon>
        <taxon>Microbacteriaceae</taxon>
        <taxon>Microbacterium</taxon>
    </lineage>
</organism>
<dbReference type="PANTHER" id="PTHR22602">
    <property type="entry name" value="TRANSFERASE CAF17, MITOCHONDRIAL-RELATED"/>
    <property type="match status" value="1"/>
</dbReference>
<dbReference type="AlphaFoldDB" id="A0A7W3JMK8"/>
<dbReference type="NCBIfam" id="TIGR03317">
    <property type="entry name" value="ygfZ_signature"/>
    <property type="match status" value="1"/>
</dbReference>
<proteinExistence type="predicted"/>
<keyword evidence="4" id="KW-1185">Reference proteome</keyword>
<dbReference type="SUPFAM" id="SSF103025">
    <property type="entry name" value="Folate-binding domain"/>
    <property type="match status" value="1"/>
</dbReference>
<evidence type="ECO:0000256" key="1">
    <source>
        <dbReference type="ARBA" id="ARBA00022946"/>
    </source>
</evidence>
<dbReference type="InterPro" id="IPR017703">
    <property type="entry name" value="YgfZ/GCV_T_CS"/>
</dbReference>
<dbReference type="PIRSF" id="PIRSF006487">
    <property type="entry name" value="GcvT"/>
    <property type="match status" value="1"/>
</dbReference>
<dbReference type="RefSeq" id="WP_167048565.1">
    <property type="nucleotide sequence ID" value="NZ_JAAOZB010000002.1"/>
</dbReference>
<dbReference type="InterPro" id="IPR027266">
    <property type="entry name" value="TrmE/GcvT-like"/>
</dbReference>
<dbReference type="InterPro" id="IPR045179">
    <property type="entry name" value="YgfZ/GcvT"/>
</dbReference>
<reference evidence="3 4" key="1">
    <citation type="submission" date="2020-07" db="EMBL/GenBank/DDBJ databases">
        <title>Sequencing the genomes of 1000 actinobacteria strains.</title>
        <authorList>
            <person name="Klenk H.-P."/>
        </authorList>
    </citation>
    <scope>NUCLEOTIDE SEQUENCE [LARGE SCALE GENOMIC DNA]</scope>
    <source>
        <strain evidence="3 4">DSM 27576</strain>
    </source>
</reference>
<protein>
    <recommendedName>
        <fullName evidence="5">Folate-binding protein YgfZ</fullName>
    </recommendedName>
</protein>
<evidence type="ECO:0008006" key="5">
    <source>
        <dbReference type="Google" id="ProtNLM"/>
    </source>
</evidence>
<dbReference type="EMBL" id="JACGWY010000001">
    <property type="protein sequence ID" value="MBA8815620.1"/>
    <property type="molecule type" value="Genomic_DNA"/>
</dbReference>
<evidence type="ECO:0000313" key="4">
    <source>
        <dbReference type="Proteomes" id="UP000526083"/>
    </source>
</evidence>
<evidence type="ECO:0000256" key="2">
    <source>
        <dbReference type="PIRSR" id="PIRSR006487-1"/>
    </source>
</evidence>
<gene>
    <name evidence="3" type="ORF">FHX48_000672</name>
</gene>
<dbReference type="PANTHER" id="PTHR22602:SF0">
    <property type="entry name" value="TRANSFERASE CAF17, MITOCHONDRIAL-RELATED"/>
    <property type="match status" value="1"/>
</dbReference>
<sequence length="362" mass="38853">MNEQFAELSGVVIDEIGVAHLGSPLREQRLLADGSAVVPLSGRSVLAVTGEDRLTWLDSISSQALGVLAPDGSSETLILGPNGHVEYAASVYDDGETTWLIVDAQGAEGLLTWLTRMRFRLRVAPRDASAEYSVVGGTPEALEAVAPNAPMWRDGWPDVAPGGHGYAVVDNHPGSEYSWAEALFNPDEMSQLARRAADGEIALAGYIAADALRLAAWRPRLRDIDDRTLPHEVDWLRTAVHLSKGCYRGQETVAKVHNLGHPPRRIVMLHLDGSDSVLPARDAEVFNGDTSLGTVWAAALHYEDGPIALAMLKRNAPVEGVVQVETSDGRIAATIETIVPPEAGAAANVPRLPRLSRRAAVR</sequence>
<name>A0A7W3JMK8_9MICO</name>